<dbReference type="Proteomes" id="UP000027120">
    <property type="component" value="Unassembled WGS sequence"/>
</dbReference>
<evidence type="ECO:0000313" key="5">
    <source>
        <dbReference type="EMBL" id="KDO71798.1"/>
    </source>
</evidence>
<keyword evidence="3" id="KW-0568">Pathogenesis-related protein</keyword>
<dbReference type="GO" id="GO:0005634">
    <property type="term" value="C:nucleus"/>
    <property type="evidence" value="ECO:0000318"/>
    <property type="project" value="GO_Central"/>
</dbReference>
<dbReference type="GO" id="GO:0006952">
    <property type="term" value="P:defense response"/>
    <property type="evidence" value="ECO:0007669"/>
    <property type="project" value="UniProtKB-KW"/>
</dbReference>
<keyword evidence="6" id="KW-1185">Reference proteome</keyword>
<evidence type="ECO:0000256" key="2">
    <source>
        <dbReference type="ARBA" id="ARBA00022821"/>
    </source>
</evidence>
<gene>
    <name evidence="5" type="ORF">CISIN_1g031031mg</name>
</gene>
<dbReference type="FunFam" id="3.30.530.20:FF:000007">
    <property type="entry name" value="Major pollen allergen Bet v 1-A"/>
    <property type="match status" value="1"/>
</dbReference>
<dbReference type="SUPFAM" id="SSF55961">
    <property type="entry name" value="Bet v1-like"/>
    <property type="match status" value="1"/>
</dbReference>
<dbReference type="InterPro" id="IPR000916">
    <property type="entry name" value="Bet_v_I/MLP"/>
</dbReference>
<dbReference type="Gene3D" id="3.30.530.20">
    <property type="match status" value="1"/>
</dbReference>
<evidence type="ECO:0000256" key="1">
    <source>
        <dbReference type="ARBA" id="ARBA00009744"/>
    </source>
</evidence>
<dbReference type="Pfam" id="PF00407">
    <property type="entry name" value="Bet_v_1"/>
    <property type="match status" value="1"/>
</dbReference>
<protein>
    <recommendedName>
        <fullName evidence="4">Bet v I/Major latex protein domain-containing protein</fullName>
    </recommendedName>
</protein>
<dbReference type="InterPro" id="IPR023393">
    <property type="entry name" value="START-like_dom_sf"/>
</dbReference>
<evidence type="ECO:0000259" key="4">
    <source>
        <dbReference type="Pfam" id="PF00407"/>
    </source>
</evidence>
<dbReference type="GO" id="GO:0010427">
    <property type="term" value="F:abscisic acid binding"/>
    <property type="evidence" value="ECO:0000318"/>
    <property type="project" value="GO_Central"/>
</dbReference>
<dbReference type="eggNOG" id="ENOG502RXVT">
    <property type="taxonomic scope" value="Eukaryota"/>
</dbReference>
<evidence type="ECO:0000313" key="6">
    <source>
        <dbReference type="Proteomes" id="UP000027120"/>
    </source>
</evidence>
<sequence length="167" mass="19094">MIITMDENTTRVTQSFVTQVSPSRMFKALILDSHNICPRLLFSSIKSIEYFEGDGDVGTIKQINYIEGGEIRYTKHRVDALDKEKFMCKYRFIEGDGFIDSMLEFLTHEIKFEGYGQGGCVCKITCDFKAKEGVEIKGIDIELVKHKPLGMYEVVEAHLKAYPQLYA</sequence>
<evidence type="ECO:0000256" key="3">
    <source>
        <dbReference type="ARBA" id="ARBA00023265"/>
    </source>
</evidence>
<organism evidence="5 6">
    <name type="scientific">Citrus sinensis</name>
    <name type="common">Sweet orange</name>
    <name type="synonym">Citrus aurantium var. sinensis</name>
    <dbReference type="NCBI Taxonomy" id="2711"/>
    <lineage>
        <taxon>Eukaryota</taxon>
        <taxon>Viridiplantae</taxon>
        <taxon>Streptophyta</taxon>
        <taxon>Embryophyta</taxon>
        <taxon>Tracheophyta</taxon>
        <taxon>Spermatophyta</taxon>
        <taxon>Magnoliopsida</taxon>
        <taxon>eudicotyledons</taxon>
        <taxon>Gunneridae</taxon>
        <taxon>Pentapetalae</taxon>
        <taxon>rosids</taxon>
        <taxon>malvids</taxon>
        <taxon>Sapindales</taxon>
        <taxon>Rutaceae</taxon>
        <taxon>Aurantioideae</taxon>
        <taxon>Citrus</taxon>
    </lineage>
</organism>
<reference evidence="5 6" key="1">
    <citation type="submission" date="2014-04" db="EMBL/GenBank/DDBJ databases">
        <authorList>
            <consortium name="International Citrus Genome Consortium"/>
            <person name="Gmitter F."/>
            <person name="Chen C."/>
            <person name="Farmerie W."/>
            <person name="Harkins T."/>
            <person name="Desany B."/>
            <person name="Mohiuddin M."/>
            <person name="Kodira C."/>
            <person name="Borodovsky M."/>
            <person name="Lomsadze A."/>
            <person name="Burns P."/>
            <person name="Jenkins J."/>
            <person name="Prochnik S."/>
            <person name="Shu S."/>
            <person name="Chapman J."/>
            <person name="Pitluck S."/>
            <person name="Schmutz J."/>
            <person name="Rokhsar D."/>
        </authorList>
    </citation>
    <scope>NUCLEOTIDE SEQUENCE</scope>
</reference>
<dbReference type="CDD" id="cd07816">
    <property type="entry name" value="Bet_v1-like"/>
    <property type="match status" value="1"/>
</dbReference>
<keyword evidence="2" id="KW-0611">Plant defense</keyword>
<dbReference type="AlphaFoldDB" id="A0A067FWT6"/>
<dbReference type="GO" id="GO:0038023">
    <property type="term" value="F:signaling receptor activity"/>
    <property type="evidence" value="ECO:0000318"/>
    <property type="project" value="GO_Central"/>
</dbReference>
<dbReference type="InterPro" id="IPR024949">
    <property type="entry name" value="Bet_v_I_allergen"/>
</dbReference>
<name>A0A067FWT6_CITSI</name>
<dbReference type="SMR" id="A0A067FWT6"/>
<dbReference type="PANTHER" id="PTHR31213:SF174">
    <property type="entry name" value="MAJOR ALLERGEN PRU AR 1-LIKE"/>
    <property type="match status" value="1"/>
</dbReference>
<proteinExistence type="inferred from homology"/>
<dbReference type="EMBL" id="KK784888">
    <property type="protein sequence ID" value="KDO71798.1"/>
    <property type="molecule type" value="Genomic_DNA"/>
</dbReference>
<dbReference type="PRINTS" id="PR00634">
    <property type="entry name" value="BETALLERGEN"/>
</dbReference>
<dbReference type="InterPro" id="IPR050279">
    <property type="entry name" value="Plant_def-hormone_signal"/>
</dbReference>
<comment type="similarity">
    <text evidence="1">Belongs to the BetVI family.</text>
</comment>
<accession>A0A067FWT6</accession>
<dbReference type="STRING" id="2711.A0A067FWT6"/>
<dbReference type="GO" id="GO:0009738">
    <property type="term" value="P:abscisic acid-activated signaling pathway"/>
    <property type="evidence" value="ECO:0000318"/>
    <property type="project" value="GO_Central"/>
</dbReference>
<feature type="domain" description="Bet v I/Major latex protein" evidence="4">
    <location>
        <begin position="18"/>
        <end position="132"/>
    </location>
</feature>
<dbReference type="GO" id="GO:0005737">
    <property type="term" value="C:cytoplasm"/>
    <property type="evidence" value="ECO:0000318"/>
    <property type="project" value="GO_Central"/>
</dbReference>
<dbReference type="GO" id="GO:0004864">
    <property type="term" value="F:protein phosphatase inhibitor activity"/>
    <property type="evidence" value="ECO:0000318"/>
    <property type="project" value="GO_Central"/>
</dbReference>
<dbReference type="PaxDb" id="2711-XP_006489010.1"/>
<dbReference type="PANTHER" id="PTHR31213">
    <property type="entry name" value="OS08G0374000 PROTEIN-RELATED"/>
    <property type="match status" value="1"/>
</dbReference>